<evidence type="ECO:0000313" key="2">
    <source>
        <dbReference type="Proteomes" id="UP000265520"/>
    </source>
</evidence>
<sequence>MMQNSRLELPSISDKDTFKFHFTNSQELDETAFNNLGAEAWLRITEDAYKSVFFCFPGSAVARWFPYRCTGRL</sequence>
<comment type="caution">
    <text evidence="1">The sequence shown here is derived from an EMBL/GenBank/DDBJ whole genome shotgun (WGS) entry which is preliminary data.</text>
</comment>
<dbReference type="AlphaFoldDB" id="A0A392RMY2"/>
<proteinExistence type="predicted"/>
<dbReference type="Proteomes" id="UP000265520">
    <property type="component" value="Unassembled WGS sequence"/>
</dbReference>
<protein>
    <submittedName>
        <fullName evidence="1">NBS-LRR resistance-like protein</fullName>
    </submittedName>
</protein>
<feature type="non-terminal residue" evidence="1">
    <location>
        <position position="73"/>
    </location>
</feature>
<keyword evidence="2" id="KW-1185">Reference proteome</keyword>
<dbReference type="EMBL" id="LXQA010238666">
    <property type="protein sequence ID" value="MCI36915.1"/>
    <property type="molecule type" value="Genomic_DNA"/>
</dbReference>
<reference evidence="1 2" key="1">
    <citation type="journal article" date="2018" name="Front. Plant Sci.">
        <title>Red Clover (Trifolium pratense) and Zigzag Clover (T. medium) - A Picture of Genomic Similarities and Differences.</title>
        <authorList>
            <person name="Dluhosova J."/>
            <person name="Istvanek J."/>
            <person name="Nedelnik J."/>
            <person name="Repkova J."/>
        </authorList>
    </citation>
    <scope>NUCLEOTIDE SEQUENCE [LARGE SCALE GENOMIC DNA]</scope>
    <source>
        <strain evidence="2">cv. 10/8</strain>
        <tissue evidence="1">Leaf</tissue>
    </source>
</reference>
<accession>A0A392RMY2</accession>
<evidence type="ECO:0000313" key="1">
    <source>
        <dbReference type="EMBL" id="MCI36915.1"/>
    </source>
</evidence>
<organism evidence="1 2">
    <name type="scientific">Trifolium medium</name>
    <dbReference type="NCBI Taxonomy" id="97028"/>
    <lineage>
        <taxon>Eukaryota</taxon>
        <taxon>Viridiplantae</taxon>
        <taxon>Streptophyta</taxon>
        <taxon>Embryophyta</taxon>
        <taxon>Tracheophyta</taxon>
        <taxon>Spermatophyta</taxon>
        <taxon>Magnoliopsida</taxon>
        <taxon>eudicotyledons</taxon>
        <taxon>Gunneridae</taxon>
        <taxon>Pentapetalae</taxon>
        <taxon>rosids</taxon>
        <taxon>fabids</taxon>
        <taxon>Fabales</taxon>
        <taxon>Fabaceae</taxon>
        <taxon>Papilionoideae</taxon>
        <taxon>50 kb inversion clade</taxon>
        <taxon>NPAAA clade</taxon>
        <taxon>Hologalegina</taxon>
        <taxon>IRL clade</taxon>
        <taxon>Trifolieae</taxon>
        <taxon>Trifolium</taxon>
    </lineage>
</organism>
<name>A0A392RMY2_9FABA</name>